<sequence>MILHKYLQAAKVISGTRSNDVGEANNMNKTTVSPSC</sequence>
<dbReference type="AlphaFoldDB" id="A0A2H9T2B3"/>
<organism evidence="1">
    <name type="scientific">invertebrate metagenome</name>
    <dbReference type="NCBI Taxonomy" id="1711999"/>
    <lineage>
        <taxon>unclassified sequences</taxon>
        <taxon>metagenomes</taxon>
        <taxon>organismal metagenomes</taxon>
    </lineage>
</organism>
<comment type="caution">
    <text evidence="1">The sequence shown here is derived from an EMBL/GenBank/DDBJ whole genome shotgun (WGS) entry which is preliminary data.</text>
</comment>
<accession>A0A2H9T2B3</accession>
<evidence type="ECO:0000313" key="1">
    <source>
        <dbReference type="EMBL" id="PJE77361.1"/>
    </source>
</evidence>
<gene>
    <name evidence="1" type="ORF">CI610_03717</name>
</gene>
<proteinExistence type="predicted"/>
<dbReference type="EMBL" id="NSIT01000705">
    <property type="protein sequence ID" value="PJE77361.1"/>
    <property type="molecule type" value="Genomic_DNA"/>
</dbReference>
<reference evidence="1" key="1">
    <citation type="journal article" date="2017" name="Appl. Environ. Microbiol.">
        <title>Molecular characterization of an Endozoicomonas-like organism causing infection in king scallop Pecten maximus L.</title>
        <authorList>
            <person name="Cano I."/>
            <person name="van Aerle R."/>
            <person name="Ross S."/>
            <person name="Verner-Jeffreys D.W."/>
            <person name="Paley R.K."/>
            <person name="Rimmer G."/>
            <person name="Ryder D."/>
            <person name="Hooper P."/>
            <person name="Stone D."/>
            <person name="Feist S.W."/>
        </authorList>
    </citation>
    <scope>NUCLEOTIDE SEQUENCE</scope>
</reference>
<protein>
    <submittedName>
        <fullName evidence="1">Uncharacterized protein</fullName>
    </submittedName>
</protein>
<name>A0A2H9T2B3_9ZZZZ</name>